<reference evidence="1 2" key="1">
    <citation type="journal article" date="2012" name="BMC Genomics">
        <title>The Caulobacter crescentus phage phiCbK: genomics of a canonical phage.</title>
        <authorList>
            <person name="Gill J.J."/>
            <person name="Berry J.D."/>
            <person name="Russell W.K."/>
            <person name="Lessor L."/>
            <person name="Escobar Garcia D.A."/>
            <person name="Hernandez D."/>
            <person name="Kane A."/>
            <person name="Keene J."/>
            <person name="Maddox M."/>
            <person name="Martin R."/>
            <person name="Mohan S."/>
            <person name="Thorn A.M."/>
            <person name="Russell D.H."/>
            <person name="Young R."/>
        </authorList>
    </citation>
    <scope>NUCLEOTIDE SEQUENCE [LARGE SCALE GENOMIC DNA]</scope>
</reference>
<dbReference type="KEGG" id="vg:13995957"/>
<dbReference type="Proteomes" id="UP000000461">
    <property type="component" value="Segment"/>
</dbReference>
<gene>
    <name evidence="1" type="ORF">CcrRogue_gp176</name>
</gene>
<organism evidence="1 2">
    <name type="scientific">Caulobacter phage CcrRogue</name>
    <dbReference type="NCBI Taxonomy" id="2927986"/>
    <lineage>
        <taxon>Viruses</taxon>
        <taxon>Duplodnaviria</taxon>
        <taxon>Heunggongvirae</taxon>
        <taxon>Uroviricota</taxon>
        <taxon>Caudoviricetes</taxon>
        <taxon>Jeanschmidtviridae</taxon>
        <taxon>Poindextervirus</taxon>
        <taxon>Poindextervirus rogue</taxon>
    </lineage>
</organism>
<dbReference type="EMBL" id="JX100814">
    <property type="protein sequence ID" value="AFU86658.1"/>
    <property type="molecule type" value="Genomic_DNA"/>
</dbReference>
<accession>K4JSD7</accession>
<name>K4JSD7_9CAUD</name>
<evidence type="ECO:0000313" key="2">
    <source>
        <dbReference type="Proteomes" id="UP000000461"/>
    </source>
</evidence>
<keyword evidence="2" id="KW-1185">Reference proteome</keyword>
<proteinExistence type="predicted"/>
<sequence length="43" mass="4621">MEVLDQIIGRCGADDAAIRFLAESQIEAIEGVLTDDEGRGQKS</sequence>
<protein>
    <submittedName>
        <fullName evidence="1">Uncharacterized protein</fullName>
    </submittedName>
</protein>
<evidence type="ECO:0000313" key="1">
    <source>
        <dbReference type="EMBL" id="AFU86658.1"/>
    </source>
</evidence>